<sequence length="31" mass="3347">MPGRHALQSRLLSLARIGATFFAHLGKNLVA</sequence>
<accession>A0A6S6ZF65</accession>
<dbReference type="EMBL" id="CADIJQ010000001">
    <property type="protein sequence ID" value="CAB3677301.1"/>
    <property type="molecule type" value="Genomic_DNA"/>
</dbReference>
<evidence type="ECO:0000313" key="1">
    <source>
        <dbReference type="EMBL" id="CAB3677301.1"/>
    </source>
</evidence>
<organism evidence="1 2">
    <name type="scientific">Achromobacter kerstersii</name>
    <dbReference type="NCBI Taxonomy" id="1353890"/>
    <lineage>
        <taxon>Bacteria</taxon>
        <taxon>Pseudomonadati</taxon>
        <taxon>Pseudomonadota</taxon>
        <taxon>Betaproteobacteria</taxon>
        <taxon>Burkholderiales</taxon>
        <taxon>Alcaligenaceae</taxon>
        <taxon>Achromobacter</taxon>
    </lineage>
</organism>
<dbReference type="Proteomes" id="UP000494269">
    <property type="component" value="Unassembled WGS sequence"/>
</dbReference>
<reference evidence="1 2" key="1">
    <citation type="submission" date="2020-04" db="EMBL/GenBank/DDBJ databases">
        <authorList>
            <person name="De Canck E."/>
        </authorList>
    </citation>
    <scope>NUCLEOTIDE SEQUENCE [LARGE SCALE GENOMIC DNA]</scope>
    <source>
        <strain evidence="1 2">LMG 3441</strain>
    </source>
</reference>
<proteinExistence type="predicted"/>
<gene>
    <name evidence="1" type="ORF">LMG3441_01397</name>
</gene>
<dbReference type="AlphaFoldDB" id="A0A6S6ZF65"/>
<name>A0A6S6ZF65_9BURK</name>
<keyword evidence="2" id="KW-1185">Reference proteome</keyword>
<protein>
    <submittedName>
        <fullName evidence="1">Uncharacterized protein</fullName>
    </submittedName>
</protein>
<evidence type="ECO:0000313" key="2">
    <source>
        <dbReference type="Proteomes" id="UP000494269"/>
    </source>
</evidence>